<feature type="region of interest" description="Disordered" evidence="1">
    <location>
        <begin position="48"/>
        <end position="103"/>
    </location>
</feature>
<dbReference type="RefSeq" id="WP_203683512.1">
    <property type="nucleotide sequence ID" value="NZ_BOMW01000059.1"/>
</dbReference>
<sequence length="143" mass="15535">MTAEDVPSWEDRVVAEFGDGHAVEAIAARYGITVAQVYVVVEREVGRSPYPPESYQAAPPPYRPQGYQAAPPHLGPPAYQPPPGCSAPAHPAPGYPPPQAFPDEDVILGEYADGHDVQAIAWRHGIPAERVYEIVRRVVQDDS</sequence>
<protein>
    <submittedName>
        <fullName evidence="2">Uncharacterized protein</fullName>
    </submittedName>
</protein>
<dbReference type="AlphaFoldDB" id="A0A919TMX6"/>
<reference evidence="2" key="1">
    <citation type="submission" date="2021-01" db="EMBL/GenBank/DDBJ databases">
        <title>Whole genome shotgun sequence of Actinoplanes siamensis NBRC 109076.</title>
        <authorList>
            <person name="Komaki H."/>
            <person name="Tamura T."/>
        </authorList>
    </citation>
    <scope>NUCLEOTIDE SEQUENCE</scope>
    <source>
        <strain evidence="2">NBRC 109076</strain>
    </source>
</reference>
<evidence type="ECO:0000313" key="3">
    <source>
        <dbReference type="Proteomes" id="UP000629619"/>
    </source>
</evidence>
<organism evidence="2 3">
    <name type="scientific">Actinoplanes siamensis</name>
    <dbReference type="NCBI Taxonomy" id="1223317"/>
    <lineage>
        <taxon>Bacteria</taxon>
        <taxon>Bacillati</taxon>
        <taxon>Actinomycetota</taxon>
        <taxon>Actinomycetes</taxon>
        <taxon>Micromonosporales</taxon>
        <taxon>Micromonosporaceae</taxon>
        <taxon>Actinoplanes</taxon>
    </lineage>
</organism>
<name>A0A919TMX6_9ACTN</name>
<proteinExistence type="predicted"/>
<evidence type="ECO:0000313" key="2">
    <source>
        <dbReference type="EMBL" id="GIF08137.1"/>
    </source>
</evidence>
<dbReference type="EMBL" id="BOMW01000059">
    <property type="protein sequence ID" value="GIF08137.1"/>
    <property type="molecule type" value="Genomic_DNA"/>
</dbReference>
<keyword evidence="3" id="KW-1185">Reference proteome</keyword>
<comment type="caution">
    <text evidence="2">The sequence shown here is derived from an EMBL/GenBank/DDBJ whole genome shotgun (WGS) entry which is preliminary data.</text>
</comment>
<dbReference type="Proteomes" id="UP000629619">
    <property type="component" value="Unassembled WGS sequence"/>
</dbReference>
<evidence type="ECO:0000256" key="1">
    <source>
        <dbReference type="SAM" id="MobiDB-lite"/>
    </source>
</evidence>
<gene>
    <name evidence="2" type="ORF">Asi03nite_56750</name>
</gene>
<feature type="compositionally biased region" description="Pro residues" evidence="1">
    <location>
        <begin position="73"/>
        <end position="100"/>
    </location>
</feature>
<accession>A0A919TMX6</accession>